<evidence type="ECO:0000313" key="1">
    <source>
        <dbReference type="EMBL" id="KAA6329252.1"/>
    </source>
</evidence>
<proteinExistence type="predicted"/>
<gene>
    <name evidence="1" type="ORF">EZS27_021927</name>
</gene>
<sequence length="61" mass="6933">MILKKKYLYIFQTSRREQRQVTNVGAGVARSYDNIAILDPDSGRADPAPTLMGFYFKCTTD</sequence>
<organism evidence="1">
    <name type="scientific">termite gut metagenome</name>
    <dbReference type="NCBI Taxonomy" id="433724"/>
    <lineage>
        <taxon>unclassified sequences</taxon>
        <taxon>metagenomes</taxon>
        <taxon>organismal metagenomes</taxon>
    </lineage>
</organism>
<comment type="caution">
    <text evidence="1">The sequence shown here is derived from an EMBL/GenBank/DDBJ whole genome shotgun (WGS) entry which is preliminary data.</text>
</comment>
<dbReference type="AlphaFoldDB" id="A0A5J4R6E1"/>
<protein>
    <submittedName>
        <fullName evidence="1">Uncharacterized protein</fullName>
    </submittedName>
</protein>
<reference evidence="1" key="1">
    <citation type="submission" date="2019-03" db="EMBL/GenBank/DDBJ databases">
        <title>Single cell metagenomics reveals metabolic interactions within the superorganism composed of flagellate Streblomastix strix and complex community of Bacteroidetes bacteria on its surface.</title>
        <authorList>
            <person name="Treitli S.C."/>
            <person name="Kolisko M."/>
            <person name="Husnik F."/>
            <person name="Keeling P."/>
            <person name="Hampl V."/>
        </authorList>
    </citation>
    <scope>NUCLEOTIDE SEQUENCE</scope>
    <source>
        <strain evidence="1">STM</strain>
    </source>
</reference>
<name>A0A5J4R6E1_9ZZZZ</name>
<accession>A0A5J4R6E1</accession>
<dbReference type="EMBL" id="SNRY01001677">
    <property type="protein sequence ID" value="KAA6329252.1"/>
    <property type="molecule type" value="Genomic_DNA"/>
</dbReference>